<evidence type="ECO:0000313" key="7">
    <source>
        <dbReference type="EMBL" id="MSS01793.1"/>
    </source>
</evidence>
<comment type="caution">
    <text evidence="7">The sequence shown here is derived from an EMBL/GenBank/DDBJ whole genome shotgun (WGS) entry which is preliminary data.</text>
</comment>
<feature type="transmembrane region" description="Helical" evidence="5">
    <location>
        <begin position="87"/>
        <end position="107"/>
    </location>
</feature>
<dbReference type="GO" id="GO:0016020">
    <property type="term" value="C:membrane"/>
    <property type="evidence" value="ECO:0007669"/>
    <property type="project" value="UniProtKB-SubCell"/>
</dbReference>
<dbReference type="GO" id="GO:0006508">
    <property type="term" value="P:proteolysis"/>
    <property type="evidence" value="ECO:0007669"/>
    <property type="project" value="UniProtKB-KW"/>
</dbReference>
<keyword evidence="8" id="KW-1185">Reference proteome</keyword>
<evidence type="ECO:0000256" key="2">
    <source>
        <dbReference type="ARBA" id="ARBA00022692"/>
    </source>
</evidence>
<feature type="transmembrane region" description="Helical" evidence="5">
    <location>
        <begin position="161"/>
        <end position="178"/>
    </location>
</feature>
<feature type="transmembrane region" description="Helical" evidence="5">
    <location>
        <begin position="7"/>
        <end position="25"/>
    </location>
</feature>
<organism evidence="7 8">
    <name type="scientific">Floccifex porci</name>
    <dbReference type="NCBI Taxonomy" id="2606629"/>
    <lineage>
        <taxon>Bacteria</taxon>
        <taxon>Bacillati</taxon>
        <taxon>Bacillota</taxon>
        <taxon>Erysipelotrichia</taxon>
        <taxon>Erysipelotrichales</taxon>
        <taxon>Erysipelotrichaceae</taxon>
        <taxon>Floccifex</taxon>
    </lineage>
</organism>
<dbReference type="RefSeq" id="WP_154460400.1">
    <property type="nucleotide sequence ID" value="NZ_JAXEST010000007.1"/>
</dbReference>
<evidence type="ECO:0000313" key="8">
    <source>
        <dbReference type="Proteomes" id="UP000470082"/>
    </source>
</evidence>
<gene>
    <name evidence="7" type="ORF">FYJ50_06740</name>
</gene>
<dbReference type="PANTHER" id="PTHR43066">
    <property type="entry name" value="RHOMBOID-RELATED PROTEIN"/>
    <property type="match status" value="1"/>
</dbReference>
<dbReference type="GO" id="GO:0004252">
    <property type="term" value="F:serine-type endopeptidase activity"/>
    <property type="evidence" value="ECO:0007669"/>
    <property type="project" value="InterPro"/>
</dbReference>
<dbReference type="Pfam" id="PF01694">
    <property type="entry name" value="Rhomboid"/>
    <property type="match status" value="1"/>
</dbReference>
<reference evidence="7 8" key="1">
    <citation type="submission" date="2019-08" db="EMBL/GenBank/DDBJ databases">
        <title>In-depth cultivation of the pig gut microbiome towards novel bacterial diversity and tailored functional studies.</title>
        <authorList>
            <person name="Wylensek D."/>
            <person name="Hitch T.C.A."/>
            <person name="Clavel T."/>
        </authorList>
    </citation>
    <scope>NUCLEOTIDE SEQUENCE [LARGE SCALE GENOMIC DNA]</scope>
    <source>
        <strain evidence="7 8">LKV-178-WT-2G</strain>
    </source>
</reference>
<sequence length="180" mass="20193">MKIKINAPVTIGFVCICLFVLFINMSTDFNTLSYFVTYRDSLRNPMTYIRWITYIFGHSDWSHFTSNMTFILLLGPMIEEKYGSRKLCIMIGITGIIGALLNSLLFSNTALCGASGIVFMMMIVSSITSVKQKEIPLTLILVFVIFVGKEIYSALFEQDSISQLTHIAGGFCGAYFGLKR</sequence>
<accession>A0A7X2N4B5</accession>
<feature type="domain" description="Peptidase S54 rhomboid" evidence="6">
    <location>
        <begin position="48"/>
        <end position="178"/>
    </location>
</feature>
<dbReference type="EMBL" id="VUMM01000012">
    <property type="protein sequence ID" value="MSS01793.1"/>
    <property type="molecule type" value="Genomic_DNA"/>
</dbReference>
<name>A0A7X2N4B5_9FIRM</name>
<evidence type="ECO:0000259" key="6">
    <source>
        <dbReference type="Pfam" id="PF01694"/>
    </source>
</evidence>
<protein>
    <submittedName>
        <fullName evidence="7">Rhomboid family intramembrane serine protease</fullName>
    </submittedName>
</protein>
<dbReference type="SUPFAM" id="SSF144091">
    <property type="entry name" value="Rhomboid-like"/>
    <property type="match status" value="1"/>
</dbReference>
<evidence type="ECO:0000256" key="4">
    <source>
        <dbReference type="ARBA" id="ARBA00023136"/>
    </source>
</evidence>
<evidence type="ECO:0000256" key="5">
    <source>
        <dbReference type="SAM" id="Phobius"/>
    </source>
</evidence>
<keyword evidence="7" id="KW-0645">Protease</keyword>
<keyword evidence="2 5" id="KW-0812">Transmembrane</keyword>
<keyword evidence="4 5" id="KW-0472">Membrane</keyword>
<keyword evidence="3 5" id="KW-1133">Transmembrane helix</keyword>
<evidence type="ECO:0000256" key="3">
    <source>
        <dbReference type="ARBA" id="ARBA00022989"/>
    </source>
</evidence>
<feature type="transmembrane region" description="Helical" evidence="5">
    <location>
        <begin position="137"/>
        <end position="155"/>
    </location>
</feature>
<dbReference type="Gene3D" id="1.20.1540.10">
    <property type="entry name" value="Rhomboid-like"/>
    <property type="match status" value="1"/>
</dbReference>
<keyword evidence="7" id="KW-0378">Hydrolase</keyword>
<feature type="transmembrane region" description="Helical" evidence="5">
    <location>
        <begin position="51"/>
        <end position="75"/>
    </location>
</feature>
<evidence type="ECO:0000256" key="1">
    <source>
        <dbReference type="ARBA" id="ARBA00004141"/>
    </source>
</evidence>
<dbReference type="Proteomes" id="UP000470082">
    <property type="component" value="Unassembled WGS sequence"/>
</dbReference>
<dbReference type="AlphaFoldDB" id="A0A7X2N4B5"/>
<comment type="subcellular location">
    <subcellularLocation>
        <location evidence="1">Membrane</location>
        <topology evidence="1">Multi-pass membrane protein</topology>
    </subcellularLocation>
</comment>
<feature type="transmembrane region" description="Helical" evidence="5">
    <location>
        <begin position="113"/>
        <end position="130"/>
    </location>
</feature>
<dbReference type="InterPro" id="IPR022764">
    <property type="entry name" value="Peptidase_S54_rhomboid_dom"/>
</dbReference>
<dbReference type="InterPro" id="IPR035952">
    <property type="entry name" value="Rhomboid-like_sf"/>
</dbReference>
<proteinExistence type="predicted"/>